<dbReference type="RefSeq" id="XP_007313442.1">
    <property type="nucleotide sequence ID" value="XM_007313380.1"/>
</dbReference>
<reference evidence="1" key="1">
    <citation type="submission" date="2011-04" db="EMBL/GenBank/DDBJ databases">
        <title>Evolution of plant cell wall degrading machinery underlies the functional diversity of forest fungi.</title>
        <authorList>
            <consortium name="US DOE Joint Genome Institute (JGI-PGF)"/>
            <person name="Eastwood D.C."/>
            <person name="Floudas D."/>
            <person name="Binder M."/>
            <person name="Majcherczyk A."/>
            <person name="Schneider P."/>
            <person name="Aerts A."/>
            <person name="Asiegbu F.O."/>
            <person name="Baker S.E."/>
            <person name="Barry K."/>
            <person name="Bendiksby M."/>
            <person name="Blumentritt M."/>
            <person name="Coutinho P.M."/>
            <person name="Cullen D."/>
            <person name="Cullen D."/>
            <person name="Gathman A."/>
            <person name="Goodell B."/>
            <person name="Henrissat B."/>
            <person name="Ihrmark K."/>
            <person name="Kauserud H."/>
            <person name="Kohler A."/>
            <person name="LaButti K."/>
            <person name="Lapidus A."/>
            <person name="Lavin J.L."/>
            <person name="Lee Y.-H."/>
            <person name="Lindquist E."/>
            <person name="Lilly W."/>
            <person name="Lucas S."/>
            <person name="Morin E."/>
            <person name="Murat C."/>
            <person name="Oguiza J.A."/>
            <person name="Park J."/>
            <person name="Pisabarro A.G."/>
            <person name="Riley R."/>
            <person name="Rosling A."/>
            <person name="Salamov A."/>
            <person name="Schmidt O."/>
            <person name="Schmutz J."/>
            <person name="Skrede I."/>
            <person name="Stenlid J."/>
            <person name="Wiebenga A."/>
            <person name="Xie X."/>
            <person name="Kues U."/>
            <person name="Hibbett D.S."/>
            <person name="Hoffmeister D."/>
            <person name="Hogberg N."/>
            <person name="Martin F."/>
            <person name="Grigoriev I.V."/>
            <person name="Watkinson S.C."/>
        </authorList>
    </citation>
    <scope>NUCLEOTIDE SEQUENCE</scope>
    <source>
        <strain evidence="1">S7.9</strain>
    </source>
</reference>
<dbReference type="EMBL" id="GL945429">
    <property type="protein sequence ID" value="EGO29200.1"/>
    <property type="molecule type" value="Genomic_DNA"/>
</dbReference>
<gene>
    <name evidence="1" type="ORF">SERLADRAFT_456636</name>
</gene>
<dbReference type="HOGENOM" id="CLU_1422212_0_0_1"/>
<organism>
    <name type="scientific">Serpula lacrymans var. lacrymans (strain S7.9)</name>
    <name type="common">Dry rot fungus</name>
    <dbReference type="NCBI Taxonomy" id="578457"/>
    <lineage>
        <taxon>Eukaryota</taxon>
        <taxon>Fungi</taxon>
        <taxon>Dikarya</taxon>
        <taxon>Basidiomycota</taxon>
        <taxon>Agaricomycotina</taxon>
        <taxon>Agaricomycetes</taxon>
        <taxon>Agaricomycetidae</taxon>
        <taxon>Boletales</taxon>
        <taxon>Coniophorineae</taxon>
        <taxon>Serpulaceae</taxon>
        <taxon>Serpula</taxon>
    </lineage>
</organism>
<dbReference type="Proteomes" id="UP000008064">
    <property type="component" value="Unassembled WGS sequence"/>
</dbReference>
<dbReference type="OrthoDB" id="2590241at2759"/>
<name>F8NHN0_SERL9</name>
<dbReference type="KEGG" id="sla:SERLADRAFT_456636"/>
<dbReference type="AlphaFoldDB" id="F8NHN0"/>
<evidence type="ECO:0000313" key="1">
    <source>
        <dbReference type="EMBL" id="EGO29200.1"/>
    </source>
</evidence>
<accession>F8NHN0</accession>
<protein>
    <submittedName>
        <fullName evidence="1">Uncharacterized protein</fullName>
    </submittedName>
</protein>
<sequence>MVQLFVPPEAVPNFITTFSAIKNRLNIELSVTRPKEEPLDLSHYVDQLLTEEEYDDEEYDWVPWSKSEMWHDYHQYHAEVDVWIVPSSRDSDSSAPVHYLSDDARSPIFVDALSAKDLQSKSAEERNLLAPLAKAQVVETEEGEDIVYKYHDPYRWKYPIYVGETWTRKVEKSIKHHGGDGDSVFVVQTAL</sequence>
<dbReference type="GeneID" id="18817375"/>
<proteinExistence type="predicted"/>